<accession>A0A6J6WN09</accession>
<organism evidence="1">
    <name type="scientific">freshwater metagenome</name>
    <dbReference type="NCBI Taxonomy" id="449393"/>
    <lineage>
        <taxon>unclassified sequences</taxon>
        <taxon>metagenomes</taxon>
        <taxon>ecological metagenomes</taxon>
    </lineage>
</organism>
<name>A0A6J6WN09_9ZZZZ</name>
<gene>
    <name evidence="1" type="ORF">UFOPK2958_00775</name>
</gene>
<sequence length="54" mass="6139">MSSNDFTLQATLPEEIYVLSKLFAERSGLSVEEFVVRAVKRELLESMDSLESNE</sequence>
<protein>
    <submittedName>
        <fullName evidence="1">Unannotated protein</fullName>
    </submittedName>
</protein>
<reference evidence="1" key="1">
    <citation type="submission" date="2020-05" db="EMBL/GenBank/DDBJ databases">
        <authorList>
            <person name="Chiriac C."/>
            <person name="Salcher M."/>
            <person name="Ghai R."/>
            <person name="Kavagutti S V."/>
        </authorList>
    </citation>
    <scope>NUCLEOTIDE SEQUENCE</scope>
</reference>
<dbReference type="AlphaFoldDB" id="A0A6J6WN09"/>
<proteinExistence type="predicted"/>
<evidence type="ECO:0000313" key="1">
    <source>
        <dbReference type="EMBL" id="CAB4784865.1"/>
    </source>
</evidence>
<dbReference type="EMBL" id="CAFAAB010000077">
    <property type="protein sequence ID" value="CAB4784865.1"/>
    <property type="molecule type" value="Genomic_DNA"/>
</dbReference>